<sequence>MLDWGLVAKIAGGGFGIVMLVLAILTAVVWVVGLVAQKFPEKDKESEAKGRKA</sequence>
<evidence type="ECO:0000313" key="7">
    <source>
        <dbReference type="EMBL" id="GAF83982.1"/>
    </source>
</evidence>
<keyword evidence="5 6" id="KW-0472">Membrane</keyword>
<organism evidence="7">
    <name type="scientific">marine sediment metagenome</name>
    <dbReference type="NCBI Taxonomy" id="412755"/>
    <lineage>
        <taxon>unclassified sequences</taxon>
        <taxon>metagenomes</taxon>
        <taxon>ecological metagenomes</taxon>
    </lineage>
</organism>
<evidence type="ECO:0000256" key="5">
    <source>
        <dbReference type="ARBA" id="ARBA00023136"/>
    </source>
</evidence>
<comment type="subcellular location">
    <subcellularLocation>
        <location evidence="1">Cell membrane</location>
    </subcellularLocation>
</comment>
<dbReference type="Pfam" id="PF04277">
    <property type="entry name" value="OAD_gamma"/>
    <property type="match status" value="1"/>
</dbReference>
<dbReference type="EMBL" id="BARS01000905">
    <property type="protein sequence ID" value="GAF83982.1"/>
    <property type="molecule type" value="Genomic_DNA"/>
</dbReference>
<evidence type="ECO:0000256" key="6">
    <source>
        <dbReference type="SAM" id="Phobius"/>
    </source>
</evidence>
<keyword evidence="3 6" id="KW-0812">Transmembrane</keyword>
<evidence type="ECO:0000256" key="2">
    <source>
        <dbReference type="ARBA" id="ARBA00022475"/>
    </source>
</evidence>
<protein>
    <submittedName>
        <fullName evidence="7">Uncharacterized protein</fullName>
    </submittedName>
</protein>
<evidence type="ECO:0000256" key="3">
    <source>
        <dbReference type="ARBA" id="ARBA00022692"/>
    </source>
</evidence>
<dbReference type="AlphaFoldDB" id="X0T746"/>
<keyword evidence="2" id="KW-1003">Cell membrane</keyword>
<feature type="transmembrane region" description="Helical" evidence="6">
    <location>
        <begin position="12"/>
        <end position="36"/>
    </location>
</feature>
<proteinExistence type="predicted"/>
<accession>X0T746</accession>
<gene>
    <name evidence="7" type="ORF">S01H1_01967</name>
</gene>
<evidence type="ECO:0000256" key="4">
    <source>
        <dbReference type="ARBA" id="ARBA00022989"/>
    </source>
</evidence>
<reference evidence="7" key="1">
    <citation type="journal article" date="2014" name="Front. Microbiol.">
        <title>High frequency of phylogenetically diverse reductive dehalogenase-homologous genes in deep subseafloor sedimentary metagenomes.</title>
        <authorList>
            <person name="Kawai M."/>
            <person name="Futagami T."/>
            <person name="Toyoda A."/>
            <person name="Takaki Y."/>
            <person name="Nishi S."/>
            <person name="Hori S."/>
            <person name="Arai W."/>
            <person name="Tsubouchi T."/>
            <person name="Morono Y."/>
            <person name="Uchiyama I."/>
            <person name="Ito T."/>
            <person name="Fujiyama A."/>
            <person name="Inagaki F."/>
            <person name="Takami H."/>
        </authorList>
    </citation>
    <scope>NUCLEOTIDE SEQUENCE</scope>
    <source>
        <strain evidence="7">Expedition CK06-06</strain>
    </source>
</reference>
<evidence type="ECO:0000256" key="1">
    <source>
        <dbReference type="ARBA" id="ARBA00004236"/>
    </source>
</evidence>
<name>X0T746_9ZZZZ</name>
<dbReference type="InterPro" id="IPR005899">
    <property type="entry name" value="Na_pump_deCOase"/>
</dbReference>
<comment type="caution">
    <text evidence="7">The sequence shown here is derived from an EMBL/GenBank/DDBJ whole genome shotgun (WGS) entry which is preliminary data.</text>
</comment>
<keyword evidence="4 6" id="KW-1133">Transmembrane helix</keyword>